<feature type="transmembrane region" description="Helical" evidence="1">
    <location>
        <begin position="37"/>
        <end position="61"/>
    </location>
</feature>
<organism evidence="2 3">
    <name type="scientific">Candidatus Woesebacteria bacterium GW2011_GWB1_38_8</name>
    <dbReference type="NCBI Taxonomy" id="1618570"/>
    <lineage>
        <taxon>Bacteria</taxon>
        <taxon>Candidatus Woeseibacteriota</taxon>
    </lineage>
</organism>
<dbReference type="Pfam" id="PF13365">
    <property type="entry name" value="Trypsin_2"/>
    <property type="match status" value="1"/>
</dbReference>
<dbReference type="PANTHER" id="PTHR22939:SF129">
    <property type="entry name" value="SERINE PROTEASE HTRA2, MITOCHONDRIAL"/>
    <property type="match status" value="1"/>
</dbReference>
<feature type="transmembrane region" description="Helical" evidence="1">
    <location>
        <begin position="73"/>
        <end position="98"/>
    </location>
</feature>
<dbReference type="Gene3D" id="2.40.10.10">
    <property type="entry name" value="Trypsin-like serine proteases"/>
    <property type="match status" value="2"/>
</dbReference>
<dbReference type="GO" id="GO:0004252">
    <property type="term" value="F:serine-type endopeptidase activity"/>
    <property type="evidence" value="ECO:0007669"/>
    <property type="project" value="InterPro"/>
</dbReference>
<evidence type="ECO:0000313" key="2">
    <source>
        <dbReference type="EMBL" id="KKQ84875.1"/>
    </source>
</evidence>
<dbReference type="AlphaFoldDB" id="A0A0G0LAI5"/>
<dbReference type="GO" id="GO:0006508">
    <property type="term" value="P:proteolysis"/>
    <property type="evidence" value="ECO:0007669"/>
    <property type="project" value="InterPro"/>
</dbReference>
<evidence type="ECO:0000313" key="3">
    <source>
        <dbReference type="Proteomes" id="UP000034081"/>
    </source>
</evidence>
<name>A0A0G0LAI5_9BACT</name>
<dbReference type="InterPro" id="IPR009003">
    <property type="entry name" value="Peptidase_S1_PA"/>
</dbReference>
<dbReference type="InterPro" id="IPR043504">
    <property type="entry name" value="Peptidase_S1_PA_chymotrypsin"/>
</dbReference>
<dbReference type="Proteomes" id="UP000034081">
    <property type="component" value="Unassembled WGS sequence"/>
</dbReference>
<keyword evidence="1" id="KW-0472">Membrane</keyword>
<keyword evidence="1" id="KW-1133">Transmembrane helix</keyword>
<evidence type="ECO:0000256" key="1">
    <source>
        <dbReference type="SAM" id="Phobius"/>
    </source>
</evidence>
<dbReference type="SUPFAM" id="SSF50494">
    <property type="entry name" value="Trypsin-like serine proteases"/>
    <property type="match status" value="1"/>
</dbReference>
<dbReference type="PANTHER" id="PTHR22939">
    <property type="entry name" value="SERINE PROTEASE FAMILY S1C HTRA-RELATED"/>
    <property type="match status" value="1"/>
</dbReference>
<accession>A0A0G0LAI5</accession>
<reference evidence="2 3" key="1">
    <citation type="journal article" date="2015" name="Nature">
        <title>rRNA introns, odd ribosomes, and small enigmatic genomes across a large radiation of phyla.</title>
        <authorList>
            <person name="Brown C.T."/>
            <person name="Hug L.A."/>
            <person name="Thomas B.C."/>
            <person name="Sharon I."/>
            <person name="Castelle C.J."/>
            <person name="Singh A."/>
            <person name="Wilkins M.J."/>
            <person name="Williams K.H."/>
            <person name="Banfield J.F."/>
        </authorList>
    </citation>
    <scope>NUCLEOTIDE SEQUENCE [LARGE SCALE GENOMIC DNA]</scope>
</reference>
<proteinExistence type="predicted"/>
<dbReference type="PRINTS" id="PR00834">
    <property type="entry name" value="PROTEASES2C"/>
</dbReference>
<keyword evidence="1" id="KW-0812">Transmembrane</keyword>
<comment type="caution">
    <text evidence="2">The sequence shown here is derived from an EMBL/GenBank/DDBJ whole genome shotgun (WGS) entry which is preliminary data.</text>
</comment>
<sequence length="420" mass="47935">MDKIINKIKKKIGNHIAAEKAYIKKLVFPLKLFPFKLIIYFIYYPIKIAFKLLLAILSLLWDTISYPFRSVKNFIKAIFISAGVLYMFVSLFVIVDYLSKEYGYIGKFICSFGVENNLEENVVRIVGGYSEGSGFFINKNQVLTNFHVIADEPSPKIILPDGRFTTPTSIVGDESADLALLNVSEERPKLVLEFLEPLVLYPNEKLIAAGYPLGTEITGKATVTEGKYIGVRESKYYPVRYIHTDIDLVQGMSGGPIIERCGKVVGVNTLSLSGQSLFIASVDILSKIPNLTDQNITKIQVDPSISPEEAVRAFYVYLKARRMEDGFNLLSEEYLKKTDFDEWTGRFTDILDVEVYLSEPYENTKDTAFVKFSTKNWNDGEVDYHFYEGTWQTVLEDGVYKMLRSNIKEVESPSWDWYYN</sequence>
<gene>
    <name evidence="2" type="ORF">UT08_C0013G0012</name>
</gene>
<protein>
    <submittedName>
        <fullName evidence="2">Peptidase S1 and S6, chymotrypsin/Hap</fullName>
    </submittedName>
</protein>
<dbReference type="EMBL" id="LBVL01000013">
    <property type="protein sequence ID" value="KKQ84875.1"/>
    <property type="molecule type" value="Genomic_DNA"/>
</dbReference>
<dbReference type="STRING" id="1618570.UT08_C0013G0012"/>
<dbReference type="InterPro" id="IPR001940">
    <property type="entry name" value="Peptidase_S1C"/>
</dbReference>